<evidence type="ECO:0000313" key="3">
    <source>
        <dbReference type="Proteomes" id="UP001630127"/>
    </source>
</evidence>
<dbReference type="AlphaFoldDB" id="A0ABD2YEZ8"/>
<dbReference type="Proteomes" id="UP001630127">
    <property type="component" value="Unassembled WGS sequence"/>
</dbReference>
<organism evidence="2 3">
    <name type="scientific">Cinchona calisaya</name>
    <dbReference type="NCBI Taxonomy" id="153742"/>
    <lineage>
        <taxon>Eukaryota</taxon>
        <taxon>Viridiplantae</taxon>
        <taxon>Streptophyta</taxon>
        <taxon>Embryophyta</taxon>
        <taxon>Tracheophyta</taxon>
        <taxon>Spermatophyta</taxon>
        <taxon>Magnoliopsida</taxon>
        <taxon>eudicotyledons</taxon>
        <taxon>Gunneridae</taxon>
        <taxon>Pentapetalae</taxon>
        <taxon>asterids</taxon>
        <taxon>lamiids</taxon>
        <taxon>Gentianales</taxon>
        <taxon>Rubiaceae</taxon>
        <taxon>Cinchonoideae</taxon>
        <taxon>Cinchoneae</taxon>
        <taxon>Cinchona</taxon>
    </lineage>
</organism>
<comment type="caution">
    <text evidence="2">The sequence shown here is derived from an EMBL/GenBank/DDBJ whole genome shotgun (WGS) entry which is preliminary data.</text>
</comment>
<accession>A0ABD2YEZ8</accession>
<keyword evidence="3" id="KW-1185">Reference proteome</keyword>
<feature type="non-terminal residue" evidence="2">
    <location>
        <position position="101"/>
    </location>
</feature>
<gene>
    <name evidence="2" type="ORF">ACH5RR_034778</name>
</gene>
<dbReference type="EMBL" id="JBJUIK010000014">
    <property type="protein sequence ID" value="KAL3504937.1"/>
    <property type="molecule type" value="Genomic_DNA"/>
</dbReference>
<evidence type="ECO:0000313" key="2">
    <source>
        <dbReference type="EMBL" id="KAL3504937.1"/>
    </source>
</evidence>
<proteinExistence type="predicted"/>
<feature type="domain" description="Retrovirus-related Pol polyprotein from transposon TNT 1-94-like beta-barrel" evidence="1">
    <location>
        <begin position="66"/>
        <end position="100"/>
    </location>
</feature>
<protein>
    <recommendedName>
        <fullName evidence="1">Retrovirus-related Pol polyprotein from transposon TNT 1-94-like beta-barrel domain-containing protein</fullName>
    </recommendedName>
</protein>
<dbReference type="Pfam" id="PF22936">
    <property type="entry name" value="Pol_BBD"/>
    <property type="match status" value="1"/>
</dbReference>
<dbReference type="InterPro" id="IPR054722">
    <property type="entry name" value="PolX-like_BBD"/>
</dbReference>
<reference evidence="2 3" key="1">
    <citation type="submission" date="2024-11" db="EMBL/GenBank/DDBJ databases">
        <title>A near-complete genome assembly of Cinchona calisaya.</title>
        <authorList>
            <person name="Lian D.C."/>
            <person name="Zhao X.W."/>
            <person name="Wei L."/>
        </authorList>
    </citation>
    <scope>NUCLEOTIDE SEQUENCE [LARGE SCALE GENOMIC DNA]</scope>
    <source>
        <tissue evidence="2">Nenye</tissue>
    </source>
</reference>
<evidence type="ECO:0000259" key="1">
    <source>
        <dbReference type="Pfam" id="PF22936"/>
    </source>
</evidence>
<sequence>MTKIEGIKGHKATKDGAMTIVTNVVRKDITPNFAVEECAFCCTTDQKEEFALTMVSTNTINYDVDWIFDSGCSNHMTGDKRKLINLIEYKGGRVEVTTDNS</sequence>
<name>A0ABD2YEZ8_9GENT</name>